<gene>
    <name evidence="2" type="ORF">BJ875DRAFT_515596</name>
</gene>
<feature type="region of interest" description="Disordered" evidence="1">
    <location>
        <begin position="201"/>
        <end position="220"/>
    </location>
</feature>
<reference evidence="2" key="1">
    <citation type="journal article" date="2021" name="IMA Fungus">
        <title>Genomic characterization of three marine fungi, including Emericellopsis atlantica sp. nov. with signatures of a generalist lifestyle and marine biomass degradation.</title>
        <authorList>
            <person name="Hagestad O.C."/>
            <person name="Hou L."/>
            <person name="Andersen J.H."/>
            <person name="Hansen E.H."/>
            <person name="Altermark B."/>
            <person name="Li C."/>
            <person name="Kuhnert E."/>
            <person name="Cox R.J."/>
            <person name="Crous P.W."/>
            <person name="Spatafora J.W."/>
            <person name="Lail K."/>
            <person name="Amirebrahimi M."/>
            <person name="Lipzen A."/>
            <person name="Pangilinan J."/>
            <person name="Andreopoulos W."/>
            <person name="Hayes R.D."/>
            <person name="Ng V."/>
            <person name="Grigoriev I.V."/>
            <person name="Jackson S.A."/>
            <person name="Sutton T.D.S."/>
            <person name="Dobson A.D.W."/>
            <person name="Rama T."/>
        </authorList>
    </citation>
    <scope>NUCLEOTIDE SEQUENCE</scope>
    <source>
        <strain evidence="2">TRa018bII</strain>
    </source>
</reference>
<organism evidence="2 3">
    <name type="scientific">Amylocarpus encephaloides</name>
    <dbReference type="NCBI Taxonomy" id="45428"/>
    <lineage>
        <taxon>Eukaryota</taxon>
        <taxon>Fungi</taxon>
        <taxon>Dikarya</taxon>
        <taxon>Ascomycota</taxon>
        <taxon>Pezizomycotina</taxon>
        <taxon>Leotiomycetes</taxon>
        <taxon>Helotiales</taxon>
        <taxon>Helotiales incertae sedis</taxon>
        <taxon>Amylocarpus</taxon>
    </lineage>
</organism>
<proteinExistence type="predicted"/>
<evidence type="ECO:0000256" key="1">
    <source>
        <dbReference type="SAM" id="MobiDB-lite"/>
    </source>
</evidence>
<name>A0A9P8C301_9HELO</name>
<comment type="caution">
    <text evidence="2">The sequence shown here is derived from an EMBL/GenBank/DDBJ whole genome shotgun (WGS) entry which is preliminary data.</text>
</comment>
<protein>
    <submittedName>
        <fullName evidence="2">Uncharacterized protein</fullName>
    </submittedName>
</protein>
<dbReference type="AlphaFoldDB" id="A0A9P8C301"/>
<dbReference type="EMBL" id="MU251571">
    <property type="protein sequence ID" value="KAG9231974.1"/>
    <property type="molecule type" value="Genomic_DNA"/>
</dbReference>
<evidence type="ECO:0000313" key="2">
    <source>
        <dbReference type="EMBL" id="KAG9231974.1"/>
    </source>
</evidence>
<evidence type="ECO:0000313" key="3">
    <source>
        <dbReference type="Proteomes" id="UP000824998"/>
    </source>
</evidence>
<dbReference type="Proteomes" id="UP000824998">
    <property type="component" value="Unassembled WGS sequence"/>
</dbReference>
<sequence>MKPHYDPGRWPMTVHFVQDKDELNEGCREFPERLANQVMRSSDEYYTNGSSAFCWSRGDAEGRTYIKTIDNCYIPRELAYETDDSPQANSLDELPSCGPLRKWMYTNINPCYIHEVGKESTVLSEWQQWQDCWLRPDKKAPSVKVNWYYPHVACWVNGTTVDGEGGCSATGSASNVWFEASQRLKTGENCYFPHEAVGSPTLTNTVGEPSGPCPKDGVDV</sequence>
<accession>A0A9P8C301</accession>
<dbReference type="OrthoDB" id="10312367at2759"/>
<keyword evidence="3" id="KW-1185">Reference proteome</keyword>